<reference evidence="1" key="1">
    <citation type="submission" date="2019-04" db="EMBL/GenBank/DDBJ databases">
        <title>Microbes associate with the intestines of laboratory mice.</title>
        <authorList>
            <person name="Navarre W."/>
            <person name="Wong E."/>
            <person name="Huang K.C."/>
            <person name="Tropini C."/>
            <person name="Ng K."/>
            <person name="Yu B."/>
        </authorList>
    </citation>
    <scope>NUCLEOTIDE SEQUENCE</scope>
    <source>
        <strain evidence="1">NM86_A22</strain>
    </source>
</reference>
<protein>
    <submittedName>
        <fullName evidence="1">NAD(P)H nitroreductase</fullName>
    </submittedName>
</protein>
<comment type="caution">
    <text evidence="1">The sequence shown here is derived from an EMBL/GenBank/DDBJ whole genome shotgun (WGS) entry which is preliminary data.</text>
</comment>
<accession>A0AC61S4D9</accession>
<evidence type="ECO:0000313" key="1">
    <source>
        <dbReference type="EMBL" id="THG47020.1"/>
    </source>
</evidence>
<dbReference type="Proteomes" id="UP000305401">
    <property type="component" value="Unassembled WGS sequence"/>
</dbReference>
<evidence type="ECO:0000313" key="2">
    <source>
        <dbReference type="Proteomes" id="UP000305401"/>
    </source>
</evidence>
<sequence>MGNFQELITNRRSIRRYTTEEIPADSVKIILQAALMAPTSKNSRPWQFVLVEDSAKLEALAKCKEGGATPIAHCSLAIVVAVDVEASDPWIEDAAIAATYIQLQAQDLGLGSCWIQVRGRYTESDLESETYVQNLLGMPDTILPVCIITLGHPDEKRNPQNLEKLMWEKVHIGEWQER</sequence>
<proteinExistence type="predicted"/>
<dbReference type="EMBL" id="SSTG01000100">
    <property type="protein sequence ID" value="THG47020.1"/>
    <property type="molecule type" value="Genomic_DNA"/>
</dbReference>
<gene>
    <name evidence="1" type="ORF">E5990_07920</name>
</gene>
<name>A0AC61S4D9_9BACT</name>
<organism evidence="1 2">
    <name type="scientific">Muribaculum caecicola</name>
    <dbReference type="NCBI Taxonomy" id="3038144"/>
    <lineage>
        <taxon>Bacteria</taxon>
        <taxon>Pseudomonadati</taxon>
        <taxon>Bacteroidota</taxon>
        <taxon>Bacteroidia</taxon>
        <taxon>Bacteroidales</taxon>
        <taxon>Muribaculaceae</taxon>
        <taxon>Muribaculum</taxon>
    </lineage>
</organism>
<keyword evidence="2" id="KW-1185">Reference proteome</keyword>